<feature type="non-terminal residue" evidence="1">
    <location>
        <position position="1"/>
    </location>
</feature>
<sequence>GRTIHNREARLVSGTSNGFAIITRKGATARITAGTITSVSEHTNLPVLCSADAEQLESYVPALVDKMGEAGLRSYYFKDTRGKDRGFLIFRNLHIFEMNGEFNAGPRYIHDSCKGFMNGYAASPLDFGDVKWLKRLLEKVSKLMSPYELTWEIK</sequence>
<reference evidence="1 2" key="1">
    <citation type="submission" date="2014-10" db="EMBL/GenBank/DDBJ databases">
        <title>Draft genome of the hookworm Ancylostoma caninum.</title>
        <authorList>
            <person name="Mitreva M."/>
        </authorList>
    </citation>
    <scope>NUCLEOTIDE SEQUENCE [LARGE SCALE GENOMIC DNA]</scope>
    <source>
        <strain evidence="1 2">Baltimore</strain>
    </source>
</reference>
<dbReference type="AlphaFoldDB" id="A0A368H422"/>
<proteinExistence type="predicted"/>
<protein>
    <submittedName>
        <fullName evidence="1">Uncharacterized protein</fullName>
    </submittedName>
</protein>
<evidence type="ECO:0000313" key="1">
    <source>
        <dbReference type="EMBL" id="RCN51362.1"/>
    </source>
</evidence>
<evidence type="ECO:0000313" key="2">
    <source>
        <dbReference type="Proteomes" id="UP000252519"/>
    </source>
</evidence>
<gene>
    <name evidence="1" type="ORF">ANCCAN_02515</name>
</gene>
<name>A0A368H422_ANCCA</name>
<keyword evidence="2" id="KW-1185">Reference proteome</keyword>
<accession>A0A368H422</accession>
<comment type="caution">
    <text evidence="1">The sequence shown here is derived from an EMBL/GenBank/DDBJ whole genome shotgun (WGS) entry which is preliminary data.</text>
</comment>
<dbReference type="Proteomes" id="UP000252519">
    <property type="component" value="Unassembled WGS sequence"/>
</dbReference>
<dbReference type="EMBL" id="JOJR01000014">
    <property type="protein sequence ID" value="RCN51362.1"/>
    <property type="molecule type" value="Genomic_DNA"/>
</dbReference>
<organism evidence="1 2">
    <name type="scientific">Ancylostoma caninum</name>
    <name type="common">Dog hookworm</name>
    <dbReference type="NCBI Taxonomy" id="29170"/>
    <lineage>
        <taxon>Eukaryota</taxon>
        <taxon>Metazoa</taxon>
        <taxon>Ecdysozoa</taxon>
        <taxon>Nematoda</taxon>
        <taxon>Chromadorea</taxon>
        <taxon>Rhabditida</taxon>
        <taxon>Rhabditina</taxon>
        <taxon>Rhabditomorpha</taxon>
        <taxon>Strongyloidea</taxon>
        <taxon>Ancylostomatidae</taxon>
        <taxon>Ancylostomatinae</taxon>
        <taxon>Ancylostoma</taxon>
    </lineage>
</organism>